<dbReference type="PANTHER" id="PTHR30304">
    <property type="entry name" value="D-TAGATOSE-1,6-BISPHOSPHATE ALDOLASE"/>
    <property type="match status" value="1"/>
</dbReference>
<proteinExistence type="inferred from homology"/>
<dbReference type="RefSeq" id="XP_070892410.1">
    <property type="nucleotide sequence ID" value="XM_071047385.1"/>
</dbReference>
<comment type="similarity">
    <text evidence="1">Belongs to the class II fructose-bisphosphate aldolase family.</text>
</comment>
<gene>
    <name evidence="2" type="ORF">BJX68DRAFT_273193</name>
</gene>
<sequence length="294" mass="31902">MGSSADHTYPQTNLTWQILNHATTNEYAVGAYNCYNADGVMAVIRAAERQRSAAIIQLFPWTMHFQGPEFIRYVVNAAHAATVPVAVHLDHCIQPADVENALTLPFDSIMVDASTTQDDEGNIAFCKGVVDRARELNITIEAEMGRIDGGEDGLPTVDMGAALTRPEDAEAFVRRTGVQFLAPSFGNIHGGYPAGGAEKAWDLERLGAIGSAVGAGTPLVLHGTHPVSDELFLKTIVRGVRKVNLNRTVRDDYAKFVAEKAGTLELTVLQEQGVEIYTKSIERMMRVLGSAGRY</sequence>
<evidence type="ECO:0000256" key="1">
    <source>
        <dbReference type="RuleBase" id="RU366023"/>
    </source>
</evidence>
<keyword evidence="1" id="KW-0862">Zinc</keyword>
<keyword evidence="1" id="KW-0456">Lyase</keyword>
<dbReference type="SUPFAM" id="SSF51569">
    <property type="entry name" value="Aldolase"/>
    <property type="match status" value="1"/>
</dbReference>
<keyword evidence="1" id="KW-0479">Metal-binding</keyword>
<dbReference type="PIRSF" id="PIRSF001359">
    <property type="entry name" value="F_bP_aldolase_II"/>
    <property type="match status" value="1"/>
</dbReference>
<keyword evidence="3" id="KW-1185">Reference proteome</keyword>
<dbReference type="InterPro" id="IPR000771">
    <property type="entry name" value="FBA_II"/>
</dbReference>
<organism evidence="2 3">
    <name type="scientific">Aspergillus pseudodeflectus</name>
    <dbReference type="NCBI Taxonomy" id="176178"/>
    <lineage>
        <taxon>Eukaryota</taxon>
        <taxon>Fungi</taxon>
        <taxon>Dikarya</taxon>
        <taxon>Ascomycota</taxon>
        <taxon>Pezizomycotina</taxon>
        <taxon>Eurotiomycetes</taxon>
        <taxon>Eurotiomycetidae</taxon>
        <taxon>Eurotiales</taxon>
        <taxon>Aspergillaceae</taxon>
        <taxon>Aspergillus</taxon>
        <taxon>Aspergillus subgen. Nidulantes</taxon>
    </lineage>
</organism>
<dbReference type="PANTHER" id="PTHR30304:SF0">
    <property type="entry name" value="D-TAGATOSE-1,6-BISPHOSPHATE ALDOLASE SUBUNIT GATY-RELATED"/>
    <property type="match status" value="1"/>
</dbReference>
<accession>A0ABR4JAS1</accession>
<dbReference type="InterPro" id="IPR050246">
    <property type="entry name" value="Class_II_FBP_aldolase"/>
</dbReference>
<dbReference type="Pfam" id="PF01116">
    <property type="entry name" value="F_bP_aldolase"/>
    <property type="match status" value="1"/>
</dbReference>
<reference evidence="2 3" key="1">
    <citation type="submission" date="2024-07" db="EMBL/GenBank/DDBJ databases">
        <title>Section-level genome sequencing and comparative genomics of Aspergillus sections Usti and Cavernicolus.</title>
        <authorList>
            <consortium name="Lawrence Berkeley National Laboratory"/>
            <person name="Nybo J.L."/>
            <person name="Vesth T.C."/>
            <person name="Theobald S."/>
            <person name="Frisvad J.C."/>
            <person name="Larsen T.O."/>
            <person name="Kjaerboelling I."/>
            <person name="Rothschild-Mancinelli K."/>
            <person name="Lyhne E.K."/>
            <person name="Kogle M.E."/>
            <person name="Barry K."/>
            <person name="Clum A."/>
            <person name="Na H."/>
            <person name="Ledsgaard L."/>
            <person name="Lin J."/>
            <person name="Lipzen A."/>
            <person name="Kuo A."/>
            <person name="Riley R."/>
            <person name="Mondo S."/>
            <person name="LaButti K."/>
            <person name="Haridas S."/>
            <person name="Pangalinan J."/>
            <person name="Salamov A.A."/>
            <person name="Simmons B.A."/>
            <person name="Magnuson J.K."/>
            <person name="Chen J."/>
            <person name="Drula E."/>
            <person name="Henrissat B."/>
            <person name="Wiebenga A."/>
            <person name="Lubbers R.J."/>
            <person name="Gomes A.C."/>
            <person name="Macurrencykelacurrency M.R."/>
            <person name="Stajich J."/>
            <person name="Grigoriev I.V."/>
            <person name="Mortensen U.H."/>
            <person name="De vries R.P."/>
            <person name="Baker S.E."/>
            <person name="Andersen M.R."/>
        </authorList>
    </citation>
    <scope>NUCLEOTIDE SEQUENCE [LARGE SCALE GENOMIC DNA]</scope>
    <source>
        <strain evidence="2 3">CBS 756.74</strain>
    </source>
</reference>
<name>A0ABR4JAS1_9EURO</name>
<keyword evidence="1" id="KW-0324">Glycolysis</keyword>
<comment type="pathway">
    <text evidence="1">Carbohydrate degradation; glycolysis; D-glyceraldehyde 3-phosphate and glycerone phosphate from D-glucose: step 4/4.</text>
</comment>
<dbReference type="EMBL" id="JBFXLR010000102">
    <property type="protein sequence ID" value="KAL2837145.1"/>
    <property type="molecule type" value="Genomic_DNA"/>
</dbReference>
<evidence type="ECO:0000313" key="3">
    <source>
        <dbReference type="Proteomes" id="UP001610444"/>
    </source>
</evidence>
<dbReference type="GeneID" id="98162549"/>
<comment type="cofactor">
    <cofactor evidence="1">
        <name>Zn(2+)</name>
        <dbReference type="ChEBI" id="CHEBI:29105"/>
    </cofactor>
    <text evidence="1">Binds 2 Zn(2+) ions per subunit. One is catalytic and the other provides a structural contribution.</text>
</comment>
<dbReference type="Gene3D" id="3.20.20.70">
    <property type="entry name" value="Aldolase class I"/>
    <property type="match status" value="1"/>
</dbReference>
<protein>
    <recommendedName>
        <fullName evidence="1">Fructose-bisphosphate aldolase</fullName>
        <shortName evidence="1">FBP aldolase</shortName>
        <ecNumber evidence="1">4.1.2.13</ecNumber>
    </recommendedName>
</protein>
<comment type="caution">
    <text evidence="2">The sequence shown here is derived from an EMBL/GenBank/DDBJ whole genome shotgun (WGS) entry which is preliminary data.</text>
</comment>
<comment type="function">
    <text evidence="1">Catalyzes the aldol condensation of dihydroxyacetone phosphate (DHAP or glycerone-phosphate) with glyceraldehyde 3-phosphate (G3P) to form fructose 1,6-bisphosphate (FBP) in gluconeogenesis and the reverse reaction in glycolysis.</text>
</comment>
<evidence type="ECO:0000313" key="2">
    <source>
        <dbReference type="EMBL" id="KAL2837145.1"/>
    </source>
</evidence>
<comment type="catalytic activity">
    <reaction evidence="1">
        <text>beta-D-fructose 1,6-bisphosphate = D-glyceraldehyde 3-phosphate + dihydroxyacetone phosphate</text>
        <dbReference type="Rhea" id="RHEA:14729"/>
        <dbReference type="ChEBI" id="CHEBI:32966"/>
        <dbReference type="ChEBI" id="CHEBI:57642"/>
        <dbReference type="ChEBI" id="CHEBI:59776"/>
        <dbReference type="EC" id="4.1.2.13"/>
    </reaction>
</comment>
<dbReference type="Proteomes" id="UP001610444">
    <property type="component" value="Unassembled WGS sequence"/>
</dbReference>
<dbReference type="InterPro" id="IPR013785">
    <property type="entry name" value="Aldolase_TIM"/>
</dbReference>
<dbReference type="EC" id="4.1.2.13" evidence="1"/>